<dbReference type="Proteomes" id="UP000245959">
    <property type="component" value="Unassembled WGS sequence"/>
</dbReference>
<keyword evidence="3 14" id="KW-0813">Transport</keyword>
<evidence type="ECO:0000313" key="15">
    <source>
        <dbReference type="EMBL" id="PVY42110.1"/>
    </source>
</evidence>
<evidence type="ECO:0000256" key="5">
    <source>
        <dbReference type="ARBA" id="ARBA00022692"/>
    </source>
</evidence>
<feature type="transmembrane region" description="Helical" evidence="14">
    <location>
        <begin position="288"/>
        <end position="313"/>
    </location>
</feature>
<feature type="transmembrane region" description="Helical" evidence="14">
    <location>
        <begin position="207"/>
        <end position="229"/>
    </location>
</feature>
<evidence type="ECO:0000256" key="1">
    <source>
        <dbReference type="ARBA" id="ARBA00004651"/>
    </source>
</evidence>
<protein>
    <recommendedName>
        <fullName evidence="14">Sodium/proline symporter</fullName>
    </recommendedName>
    <alternativeName>
        <fullName evidence="14">Proline permease</fullName>
    </alternativeName>
</protein>
<reference evidence="15 16" key="1">
    <citation type="submission" date="2018-04" db="EMBL/GenBank/DDBJ databases">
        <title>Genomic Encyclopedia of Type Strains, Phase IV (KMG-IV): sequencing the most valuable type-strain genomes for metagenomic binning, comparative biology and taxonomic classification.</title>
        <authorList>
            <person name="Goeker M."/>
        </authorList>
    </citation>
    <scope>NUCLEOTIDE SEQUENCE [LARGE SCALE GENOMIC DNA]</scope>
    <source>
        <strain evidence="15 16">DSM 14823</strain>
    </source>
</reference>
<keyword evidence="5 14" id="KW-0812">Transmembrane</keyword>
<keyword evidence="16" id="KW-1185">Reference proteome</keyword>
<dbReference type="Pfam" id="PF00474">
    <property type="entry name" value="SSF"/>
    <property type="match status" value="1"/>
</dbReference>
<dbReference type="GO" id="GO:0005298">
    <property type="term" value="F:proline:sodium symporter activity"/>
    <property type="evidence" value="ECO:0007669"/>
    <property type="project" value="UniProtKB-UniRule"/>
</dbReference>
<dbReference type="AlphaFoldDB" id="A0A2U1B096"/>
<dbReference type="GO" id="GO:0031402">
    <property type="term" value="F:sodium ion binding"/>
    <property type="evidence" value="ECO:0007669"/>
    <property type="project" value="UniProtKB-UniRule"/>
</dbReference>
<dbReference type="InterPro" id="IPR050277">
    <property type="entry name" value="Sodium:Solute_Symporter"/>
</dbReference>
<accession>A0A2U1B096</accession>
<dbReference type="CDD" id="cd11475">
    <property type="entry name" value="SLC5sbd_PutP"/>
    <property type="match status" value="1"/>
</dbReference>
<evidence type="ECO:0000256" key="3">
    <source>
        <dbReference type="ARBA" id="ARBA00022448"/>
    </source>
</evidence>
<keyword evidence="4 14" id="KW-1003">Cell membrane</keyword>
<feature type="transmembrane region" description="Helical" evidence="14">
    <location>
        <begin position="177"/>
        <end position="200"/>
    </location>
</feature>
<evidence type="ECO:0000256" key="9">
    <source>
        <dbReference type="ARBA" id="ARBA00023065"/>
    </source>
</evidence>
<feature type="transmembrane region" description="Helical" evidence="14">
    <location>
        <begin position="20"/>
        <end position="41"/>
    </location>
</feature>
<dbReference type="PANTHER" id="PTHR48086">
    <property type="entry name" value="SODIUM/PROLINE SYMPORTER-RELATED"/>
    <property type="match status" value="1"/>
</dbReference>
<dbReference type="RefSeq" id="WP_207776097.1">
    <property type="nucleotide sequence ID" value="NZ_CABMMC010000071.1"/>
</dbReference>
<keyword evidence="14" id="KW-0029">Amino-acid transport</keyword>
<keyword evidence="8 14" id="KW-0915">Sodium</keyword>
<name>A0A2U1B096_9BACT</name>
<keyword evidence="11 14" id="KW-0739">Sodium transport</keyword>
<dbReference type="EMBL" id="QEKH01000012">
    <property type="protein sequence ID" value="PVY42110.1"/>
    <property type="molecule type" value="Genomic_DNA"/>
</dbReference>
<dbReference type="Gene3D" id="1.20.1730.10">
    <property type="entry name" value="Sodium/glucose cotransporter"/>
    <property type="match status" value="1"/>
</dbReference>
<feature type="transmembrane region" description="Helical" evidence="14">
    <location>
        <begin position="439"/>
        <end position="459"/>
    </location>
</feature>
<feature type="transmembrane region" description="Helical" evidence="14">
    <location>
        <begin position="465"/>
        <end position="486"/>
    </location>
</feature>
<organism evidence="15 16">
    <name type="scientific">Victivallis vadensis</name>
    <dbReference type="NCBI Taxonomy" id="172901"/>
    <lineage>
        <taxon>Bacteria</taxon>
        <taxon>Pseudomonadati</taxon>
        <taxon>Lentisphaerota</taxon>
        <taxon>Lentisphaeria</taxon>
        <taxon>Victivallales</taxon>
        <taxon>Victivallaceae</taxon>
        <taxon>Victivallis</taxon>
    </lineage>
</organism>
<keyword evidence="10 14" id="KW-0472">Membrane</keyword>
<keyword evidence="7 14" id="KW-1133">Transmembrane helix</keyword>
<proteinExistence type="inferred from homology"/>
<comment type="catalytic activity">
    <reaction evidence="12">
        <text>L-proline(in) + Na(+)(in) = L-proline(out) + Na(+)(out)</text>
        <dbReference type="Rhea" id="RHEA:28967"/>
        <dbReference type="ChEBI" id="CHEBI:29101"/>
        <dbReference type="ChEBI" id="CHEBI:60039"/>
    </reaction>
</comment>
<comment type="subcellular location">
    <subcellularLocation>
        <location evidence="1 14">Cell membrane</location>
        <topology evidence="1 14">Multi-pass membrane protein</topology>
    </subcellularLocation>
</comment>
<dbReference type="NCBIfam" id="TIGR02121">
    <property type="entry name" value="Na_Pro_sym"/>
    <property type="match status" value="1"/>
</dbReference>
<evidence type="ECO:0000256" key="8">
    <source>
        <dbReference type="ARBA" id="ARBA00023053"/>
    </source>
</evidence>
<dbReference type="InterPro" id="IPR001734">
    <property type="entry name" value="Na/solute_symporter"/>
</dbReference>
<dbReference type="GO" id="GO:0015824">
    <property type="term" value="P:proline transport"/>
    <property type="evidence" value="ECO:0007669"/>
    <property type="project" value="UniProtKB-UniRule"/>
</dbReference>
<dbReference type="InterPro" id="IPR038377">
    <property type="entry name" value="Na/Glc_symporter_sf"/>
</dbReference>
<feature type="transmembrane region" description="Helical" evidence="14">
    <location>
        <begin position="385"/>
        <end position="403"/>
    </location>
</feature>
<evidence type="ECO:0000256" key="2">
    <source>
        <dbReference type="ARBA" id="ARBA00006434"/>
    </source>
</evidence>
<comment type="caution">
    <text evidence="15">The sequence shown here is derived from an EMBL/GenBank/DDBJ whole genome shotgun (WGS) entry which is preliminary data.</text>
</comment>
<comment type="similarity">
    <text evidence="2 13">Belongs to the sodium:solute symporter (SSF) (TC 2.A.21) family.</text>
</comment>
<evidence type="ECO:0000256" key="14">
    <source>
        <dbReference type="RuleBase" id="RU366012"/>
    </source>
</evidence>
<evidence type="ECO:0000256" key="6">
    <source>
        <dbReference type="ARBA" id="ARBA00022847"/>
    </source>
</evidence>
<evidence type="ECO:0000256" key="11">
    <source>
        <dbReference type="ARBA" id="ARBA00023201"/>
    </source>
</evidence>
<dbReference type="PANTHER" id="PTHR48086:SF3">
    <property type="entry name" value="SODIUM_PROLINE SYMPORTER"/>
    <property type="match status" value="1"/>
</dbReference>
<evidence type="ECO:0000256" key="13">
    <source>
        <dbReference type="RuleBase" id="RU362091"/>
    </source>
</evidence>
<dbReference type="NCBIfam" id="TIGR00813">
    <property type="entry name" value="sss"/>
    <property type="match status" value="1"/>
</dbReference>
<evidence type="ECO:0000256" key="12">
    <source>
        <dbReference type="ARBA" id="ARBA00033708"/>
    </source>
</evidence>
<dbReference type="GeneID" id="78295256"/>
<feature type="transmembrane region" description="Helical" evidence="14">
    <location>
        <begin position="249"/>
        <end position="267"/>
    </location>
</feature>
<keyword evidence="9 14" id="KW-0406">Ion transport</keyword>
<dbReference type="InterPro" id="IPR018212">
    <property type="entry name" value="Na/solute_symporter_CS"/>
</dbReference>
<feature type="transmembrane region" description="Helical" evidence="14">
    <location>
        <begin position="82"/>
        <end position="104"/>
    </location>
</feature>
<dbReference type="PROSITE" id="PS00456">
    <property type="entry name" value="NA_SOLUT_SYMP_1"/>
    <property type="match status" value="1"/>
</dbReference>
<evidence type="ECO:0000313" key="16">
    <source>
        <dbReference type="Proteomes" id="UP000245959"/>
    </source>
</evidence>
<keyword evidence="6 14" id="KW-0769">Symport</keyword>
<gene>
    <name evidence="15" type="ORF">C8D82_112107</name>
</gene>
<dbReference type="PROSITE" id="PS50283">
    <property type="entry name" value="NA_SOLUT_SYMP_3"/>
    <property type="match status" value="1"/>
</dbReference>
<sequence>MNTVDDAAAMLTRTAAHVSGLTYVTFGLYLLLMVLTGLYFYKRSKNSVEDYLLGGRGLGSWVTALSAQASDMSGWLLMGLPGAVYLFGINQAWIAVGLLAGTWLNWLVVAPRLRVYTEETDSLTIPAFLNKRFRCPRNLIRILSALLTLFFFTIYAASGLVGTGKLFESMFGIDYTVAVLVGAGVMVIYTLLGGFLAVCWTDLFQGALMFFAIVVLPLVAMSTLEPGSVARAYEVKNVTLSALPPAESTGAALLAVFSLAAWGFGYFGQPHILVRFMGIKSVRLFPKATAIAIVWVIISLAGAVAIGLLAAPMYANLDRVTCENVFIYMIGDLFHPLIGGVFLAAILAAIMSTIDSQLLVSSSSLTEDFYVSLLRPKSQASEQLLVSRLSVVVITLIACALAFDRNSSIFELVTFAWGGFGAAFGPAILMGLYSRRSSWIPILVGMAAGTATLLVWKWFGLNSFLYEIVPGFVVNLIVTSALNYAFPQQNPEILAEFDDMVAKVKVK</sequence>
<feature type="transmembrane region" description="Helical" evidence="14">
    <location>
        <begin position="409"/>
        <end position="432"/>
    </location>
</feature>
<evidence type="ECO:0000256" key="7">
    <source>
        <dbReference type="ARBA" id="ARBA00022989"/>
    </source>
</evidence>
<feature type="transmembrane region" description="Helical" evidence="14">
    <location>
        <begin position="333"/>
        <end position="354"/>
    </location>
</feature>
<dbReference type="GO" id="GO:0005886">
    <property type="term" value="C:plasma membrane"/>
    <property type="evidence" value="ECO:0007669"/>
    <property type="project" value="UniProtKB-SubCell"/>
</dbReference>
<feature type="transmembrane region" description="Helical" evidence="14">
    <location>
        <begin position="139"/>
        <end position="157"/>
    </location>
</feature>
<dbReference type="InterPro" id="IPR011851">
    <property type="entry name" value="Na/Pro_symporter"/>
</dbReference>
<evidence type="ECO:0000256" key="4">
    <source>
        <dbReference type="ARBA" id="ARBA00022475"/>
    </source>
</evidence>
<dbReference type="GO" id="GO:0015193">
    <property type="term" value="F:L-proline transmembrane transporter activity"/>
    <property type="evidence" value="ECO:0007669"/>
    <property type="project" value="TreeGrafter"/>
</dbReference>
<evidence type="ECO:0000256" key="10">
    <source>
        <dbReference type="ARBA" id="ARBA00023136"/>
    </source>
</evidence>
<comment type="function">
    <text evidence="14">Catalyzes the sodium-dependent uptake of extracellular L-proline.</text>
</comment>